<dbReference type="Pfam" id="PF13551">
    <property type="entry name" value="HTH_29"/>
    <property type="match status" value="1"/>
</dbReference>
<name>A0A7Y4IMD5_MYXXA</name>
<dbReference type="RefSeq" id="WP_171443880.1">
    <property type="nucleotide sequence ID" value="NZ_JABFNS010000113.1"/>
</dbReference>
<dbReference type="EMBL" id="JABFNT010000106">
    <property type="protein sequence ID" value="NOJ81916.1"/>
    <property type="molecule type" value="Genomic_DNA"/>
</dbReference>
<dbReference type="AlphaFoldDB" id="A0A7Y4IMD5"/>
<dbReference type="InterPro" id="IPR009057">
    <property type="entry name" value="Homeodomain-like_sf"/>
</dbReference>
<protein>
    <submittedName>
        <fullName evidence="1">Transposase</fullName>
    </submittedName>
</protein>
<evidence type="ECO:0000313" key="1">
    <source>
        <dbReference type="EMBL" id="NOJ81916.1"/>
    </source>
</evidence>
<organism evidence="1 2">
    <name type="scientific">Myxococcus xanthus</name>
    <dbReference type="NCBI Taxonomy" id="34"/>
    <lineage>
        <taxon>Bacteria</taxon>
        <taxon>Pseudomonadati</taxon>
        <taxon>Myxococcota</taxon>
        <taxon>Myxococcia</taxon>
        <taxon>Myxococcales</taxon>
        <taxon>Cystobacterineae</taxon>
        <taxon>Myxococcaceae</taxon>
        <taxon>Myxococcus</taxon>
    </lineage>
</organism>
<comment type="caution">
    <text evidence="1">The sequence shown here is derived from an EMBL/GenBank/DDBJ whole genome shotgun (WGS) entry which is preliminary data.</text>
</comment>
<evidence type="ECO:0000313" key="2">
    <source>
        <dbReference type="Proteomes" id="UP000533080"/>
    </source>
</evidence>
<accession>A0A7Y4IMD5</accession>
<reference evidence="1 2" key="1">
    <citation type="submission" date="2020-05" db="EMBL/GenBank/DDBJ databases">
        <authorList>
            <person name="Whitworth D."/>
        </authorList>
    </citation>
    <scope>NUCLEOTIDE SEQUENCE [LARGE SCALE GENOMIC DNA]</scope>
    <source>
        <strain evidence="1 2">AM005</strain>
    </source>
</reference>
<dbReference type="Proteomes" id="UP000533080">
    <property type="component" value="Unassembled WGS sequence"/>
</dbReference>
<gene>
    <name evidence="1" type="ORF">HNV28_26905</name>
</gene>
<proteinExistence type="predicted"/>
<dbReference type="SUPFAM" id="SSF46689">
    <property type="entry name" value="Homeodomain-like"/>
    <property type="match status" value="1"/>
</dbReference>
<sequence length="102" mass="11052">MSSTHSLDLRERDIAAWHEGDGKSAIARRFMLGYVTVRRYIARFEATGSACARPHGSGAPRKVVAAGEEVLLRLVCEHPDATDEGLAPSMRYALGAPSTTPR</sequence>